<dbReference type="Gene3D" id="3.40.50.1240">
    <property type="entry name" value="Phosphoglycerate mutase-like"/>
    <property type="match status" value="1"/>
</dbReference>
<dbReference type="InterPro" id="IPR050275">
    <property type="entry name" value="PGM_Phosphatase"/>
</dbReference>
<dbReference type="EC" id="3.1.3.73" evidence="1"/>
<dbReference type="EMBL" id="MLCB01000143">
    <property type="protein sequence ID" value="OJI93415.1"/>
    <property type="molecule type" value="Genomic_DNA"/>
</dbReference>
<proteinExistence type="predicted"/>
<dbReference type="Pfam" id="PF00300">
    <property type="entry name" value="His_Phos_1"/>
    <property type="match status" value="1"/>
</dbReference>
<dbReference type="SUPFAM" id="SSF53254">
    <property type="entry name" value="Phosphoglycerate mutase-like"/>
    <property type="match status" value="1"/>
</dbReference>
<keyword evidence="2" id="KW-1185">Reference proteome</keyword>
<dbReference type="SMART" id="SM00855">
    <property type="entry name" value="PGAM"/>
    <property type="match status" value="1"/>
</dbReference>
<dbReference type="OrthoDB" id="8347407at2"/>
<name>A0A1L9NVU0_9RHOB</name>
<dbReference type="PANTHER" id="PTHR48100">
    <property type="entry name" value="BROAD-SPECIFICITY PHOSPHATASE YOR283W-RELATED"/>
    <property type="match status" value="1"/>
</dbReference>
<gene>
    <name evidence="1" type="primary">cobC</name>
    <name evidence="1" type="ORF">PFRI_23150</name>
</gene>
<reference evidence="1 2" key="1">
    <citation type="submission" date="2016-10" db="EMBL/GenBank/DDBJ databases">
        <title>Genome sequence of Planktotalea frisia SH6-1.</title>
        <authorList>
            <person name="Poehlein A."/>
            <person name="Bakenhus I."/>
            <person name="Voget S."/>
            <person name="Brinkhoff T."/>
            <person name="Simon M."/>
        </authorList>
    </citation>
    <scope>NUCLEOTIDE SEQUENCE [LARGE SCALE GENOMIC DNA]</scope>
    <source>
        <strain evidence="1 2">SH6-1</strain>
    </source>
</reference>
<dbReference type="CDD" id="cd07067">
    <property type="entry name" value="HP_PGM_like"/>
    <property type="match status" value="1"/>
</dbReference>
<accession>A0A1L9NVU0</accession>
<dbReference type="GO" id="GO:0043755">
    <property type="term" value="F:alpha-ribazole phosphatase activity"/>
    <property type="evidence" value="ECO:0007669"/>
    <property type="project" value="UniProtKB-EC"/>
</dbReference>
<dbReference type="PANTHER" id="PTHR48100:SF1">
    <property type="entry name" value="HISTIDINE PHOSPHATASE FAMILY PROTEIN-RELATED"/>
    <property type="match status" value="1"/>
</dbReference>
<evidence type="ECO:0000313" key="1">
    <source>
        <dbReference type="EMBL" id="OJI93415.1"/>
    </source>
</evidence>
<keyword evidence="1" id="KW-0378">Hydrolase</keyword>
<evidence type="ECO:0000313" key="2">
    <source>
        <dbReference type="Proteomes" id="UP000184514"/>
    </source>
</evidence>
<dbReference type="AlphaFoldDB" id="A0A1L9NVU0"/>
<dbReference type="RefSeq" id="WP_072630869.1">
    <property type="nucleotide sequence ID" value="NZ_MLCB01000143.1"/>
</dbReference>
<dbReference type="Proteomes" id="UP000184514">
    <property type="component" value="Unassembled WGS sequence"/>
</dbReference>
<protein>
    <submittedName>
        <fullName evidence="1">Alpha-ribazole phosphatase</fullName>
        <ecNumber evidence="1">3.1.3.73</ecNumber>
    </submittedName>
</protein>
<sequence length="191" mass="21328">MQRLFLVRHGPTHAKGMIGWTDLPADLSDTGALKRLDRFLPDDARVVSSDLIRTVETANAIERARKRLPHHPKLREMHFGDWENLGFEDVSATSPDHVRAFYEQPGDIAPPNGESWNQVRARVSATVDALLAEDPNDLIVVCHFGVVLSLLQRATGLQSYETFAQKIDNLSVTEVIIKDGNWNTGVINHCP</sequence>
<dbReference type="InterPro" id="IPR013078">
    <property type="entry name" value="His_Pase_superF_clade-1"/>
</dbReference>
<dbReference type="InterPro" id="IPR029033">
    <property type="entry name" value="His_PPase_superfam"/>
</dbReference>
<organism evidence="1 2">
    <name type="scientific">Planktotalea frisia</name>
    <dbReference type="NCBI Taxonomy" id="696762"/>
    <lineage>
        <taxon>Bacteria</taxon>
        <taxon>Pseudomonadati</taxon>
        <taxon>Pseudomonadota</taxon>
        <taxon>Alphaproteobacteria</taxon>
        <taxon>Rhodobacterales</taxon>
        <taxon>Paracoccaceae</taxon>
        <taxon>Planktotalea</taxon>
    </lineage>
</organism>
<dbReference type="STRING" id="696762.PFRI_23150"/>
<dbReference type="GO" id="GO:0005737">
    <property type="term" value="C:cytoplasm"/>
    <property type="evidence" value="ECO:0007669"/>
    <property type="project" value="TreeGrafter"/>
</dbReference>
<comment type="caution">
    <text evidence="1">The sequence shown here is derived from an EMBL/GenBank/DDBJ whole genome shotgun (WGS) entry which is preliminary data.</text>
</comment>